<protein>
    <submittedName>
        <fullName evidence="1">Uncharacterized protein</fullName>
    </submittedName>
</protein>
<evidence type="ECO:0000313" key="2">
    <source>
        <dbReference type="Proteomes" id="UP000772434"/>
    </source>
</evidence>
<organism evidence="1 2">
    <name type="scientific">Rhodocollybia butyracea</name>
    <dbReference type="NCBI Taxonomy" id="206335"/>
    <lineage>
        <taxon>Eukaryota</taxon>
        <taxon>Fungi</taxon>
        <taxon>Dikarya</taxon>
        <taxon>Basidiomycota</taxon>
        <taxon>Agaricomycotina</taxon>
        <taxon>Agaricomycetes</taxon>
        <taxon>Agaricomycetidae</taxon>
        <taxon>Agaricales</taxon>
        <taxon>Marasmiineae</taxon>
        <taxon>Omphalotaceae</taxon>
        <taxon>Rhodocollybia</taxon>
    </lineage>
</organism>
<reference evidence="1" key="1">
    <citation type="submission" date="2020-11" db="EMBL/GenBank/DDBJ databases">
        <authorList>
            <consortium name="DOE Joint Genome Institute"/>
            <person name="Ahrendt S."/>
            <person name="Riley R."/>
            <person name="Andreopoulos W."/>
            <person name="Labutti K."/>
            <person name="Pangilinan J."/>
            <person name="Ruiz-Duenas F.J."/>
            <person name="Barrasa J.M."/>
            <person name="Sanchez-Garcia M."/>
            <person name="Camarero S."/>
            <person name="Miyauchi S."/>
            <person name="Serrano A."/>
            <person name="Linde D."/>
            <person name="Babiker R."/>
            <person name="Drula E."/>
            <person name="Ayuso-Fernandez I."/>
            <person name="Pacheco R."/>
            <person name="Padilla G."/>
            <person name="Ferreira P."/>
            <person name="Barriuso J."/>
            <person name="Kellner H."/>
            <person name="Castanera R."/>
            <person name="Alfaro M."/>
            <person name="Ramirez L."/>
            <person name="Pisabarro A.G."/>
            <person name="Kuo A."/>
            <person name="Tritt A."/>
            <person name="Lipzen A."/>
            <person name="He G."/>
            <person name="Yan M."/>
            <person name="Ng V."/>
            <person name="Cullen D."/>
            <person name="Martin F."/>
            <person name="Rosso M.-N."/>
            <person name="Henrissat B."/>
            <person name="Hibbett D."/>
            <person name="Martinez A.T."/>
            <person name="Grigoriev I.V."/>
        </authorList>
    </citation>
    <scope>NUCLEOTIDE SEQUENCE</scope>
    <source>
        <strain evidence="1">AH 40177</strain>
    </source>
</reference>
<keyword evidence="2" id="KW-1185">Reference proteome</keyword>
<gene>
    <name evidence="1" type="ORF">BDP27DRAFT_1423758</name>
</gene>
<comment type="caution">
    <text evidence="1">The sequence shown here is derived from an EMBL/GenBank/DDBJ whole genome shotgun (WGS) entry which is preliminary data.</text>
</comment>
<accession>A0A9P5PQ37</accession>
<dbReference type="Proteomes" id="UP000772434">
    <property type="component" value="Unassembled WGS sequence"/>
</dbReference>
<proteinExistence type="predicted"/>
<dbReference type="OrthoDB" id="3344688at2759"/>
<name>A0A9P5PQ37_9AGAR</name>
<dbReference type="EMBL" id="JADNRY010000086">
    <property type="protein sequence ID" value="KAF9066507.1"/>
    <property type="molecule type" value="Genomic_DNA"/>
</dbReference>
<evidence type="ECO:0000313" key="1">
    <source>
        <dbReference type="EMBL" id="KAF9066507.1"/>
    </source>
</evidence>
<sequence>MHPGRNQIRPQVQIPACFCEEPDIAPDPPEAAPGNRPDVAEGVAMAFMATVHAQGASEPRTLQEALCGPSLASWLKAVDAELKSLIDMGTFECSVPLASVNHTWFLSGCMVEHCWLKMSTSPAYPQIPVSIFHGSVWVTGIDPRKFELPASICGEGKHKFFPLKYFMATVHAQGASEPRTLQEALCGPNLAFWLKAIDAELKSLIDMGTFEFIDNLPKGRCAISSKLVFQTCLVA</sequence>
<dbReference type="AlphaFoldDB" id="A0A9P5PQ37"/>